<reference evidence="3" key="1">
    <citation type="submission" date="2017-11" db="EMBL/GenBank/DDBJ databases">
        <authorList>
            <person name="Lima N.C."/>
            <person name="Parody-Merino A.M."/>
            <person name="Battley P.F."/>
            <person name="Fidler A.E."/>
            <person name="Prosdocimi F."/>
        </authorList>
    </citation>
    <scope>NUCLEOTIDE SEQUENCE [LARGE SCALE GENOMIC DNA]</scope>
</reference>
<feature type="region of interest" description="Disordered" evidence="1">
    <location>
        <begin position="56"/>
        <end position="79"/>
    </location>
</feature>
<organism evidence="2 3">
    <name type="scientific">Limosa lapponica baueri</name>
    <dbReference type="NCBI Taxonomy" id="1758121"/>
    <lineage>
        <taxon>Eukaryota</taxon>
        <taxon>Metazoa</taxon>
        <taxon>Chordata</taxon>
        <taxon>Craniata</taxon>
        <taxon>Vertebrata</taxon>
        <taxon>Euteleostomi</taxon>
        <taxon>Archelosauria</taxon>
        <taxon>Archosauria</taxon>
        <taxon>Dinosauria</taxon>
        <taxon>Saurischia</taxon>
        <taxon>Theropoda</taxon>
        <taxon>Coelurosauria</taxon>
        <taxon>Aves</taxon>
        <taxon>Neognathae</taxon>
        <taxon>Neoaves</taxon>
        <taxon>Charadriiformes</taxon>
        <taxon>Scolopacidae</taxon>
        <taxon>Limosa</taxon>
    </lineage>
</organism>
<dbReference type="EMBL" id="KZ505967">
    <property type="protein sequence ID" value="PKU42722.1"/>
    <property type="molecule type" value="Genomic_DNA"/>
</dbReference>
<evidence type="ECO:0000256" key="1">
    <source>
        <dbReference type="SAM" id="MobiDB-lite"/>
    </source>
</evidence>
<reference evidence="3" key="2">
    <citation type="submission" date="2017-12" db="EMBL/GenBank/DDBJ databases">
        <title>Genome sequence of the Bar-tailed Godwit (Limosa lapponica baueri).</title>
        <authorList>
            <person name="Lima N.C.B."/>
            <person name="Parody-Merino A.M."/>
            <person name="Battley P.F."/>
            <person name="Fidler A.E."/>
            <person name="Prosdocimi F."/>
        </authorList>
    </citation>
    <scope>NUCLEOTIDE SEQUENCE [LARGE SCALE GENOMIC DNA]</scope>
</reference>
<gene>
    <name evidence="2" type="ORF">llap_6971</name>
</gene>
<feature type="compositionally biased region" description="Basic and acidic residues" evidence="1">
    <location>
        <begin position="57"/>
        <end position="79"/>
    </location>
</feature>
<sequence length="195" mass="22513">MFNIFINYLDNVIESTFTKFAYSIKLSGEVDISEGRNILWRDLGRLEEWASKNSMKFNKDKQEQTGEGPKECHEDDQKVGEHDLCGKTEGIKSFLSGEEKARRGLITVFQYLKGGFKENGDSLFTRNHMRKTRGNRDVIDNKKNFYRYVRDKGKTREVVGPLRKQTGDLATQDMDKAQLLNDFLPQSSSLELDEL</sequence>
<dbReference type="AlphaFoldDB" id="A0A2I0U9L1"/>
<proteinExistence type="predicted"/>
<dbReference type="OrthoDB" id="416454at2759"/>
<evidence type="ECO:0000313" key="2">
    <source>
        <dbReference type="EMBL" id="PKU42722.1"/>
    </source>
</evidence>
<protein>
    <recommendedName>
        <fullName evidence="4">Rna-directed dna polymerase from mobile element jockey-like</fullName>
    </recommendedName>
</protein>
<evidence type="ECO:0000313" key="3">
    <source>
        <dbReference type="Proteomes" id="UP000233556"/>
    </source>
</evidence>
<dbReference type="Proteomes" id="UP000233556">
    <property type="component" value="Unassembled WGS sequence"/>
</dbReference>
<accession>A0A2I0U9L1</accession>
<evidence type="ECO:0008006" key="4">
    <source>
        <dbReference type="Google" id="ProtNLM"/>
    </source>
</evidence>
<keyword evidence="3" id="KW-1185">Reference proteome</keyword>
<name>A0A2I0U9L1_LIMLA</name>